<organism evidence="1 2">
    <name type="scientific">Amblyomma americanum</name>
    <name type="common">Lone star tick</name>
    <dbReference type="NCBI Taxonomy" id="6943"/>
    <lineage>
        <taxon>Eukaryota</taxon>
        <taxon>Metazoa</taxon>
        <taxon>Ecdysozoa</taxon>
        <taxon>Arthropoda</taxon>
        <taxon>Chelicerata</taxon>
        <taxon>Arachnida</taxon>
        <taxon>Acari</taxon>
        <taxon>Parasitiformes</taxon>
        <taxon>Ixodida</taxon>
        <taxon>Ixodoidea</taxon>
        <taxon>Ixodidae</taxon>
        <taxon>Amblyomminae</taxon>
        <taxon>Amblyomma</taxon>
    </lineage>
</organism>
<evidence type="ECO:0000313" key="1">
    <source>
        <dbReference type="EMBL" id="KAK8771292.1"/>
    </source>
</evidence>
<dbReference type="SUPFAM" id="SSF52047">
    <property type="entry name" value="RNI-like"/>
    <property type="match status" value="1"/>
</dbReference>
<protein>
    <submittedName>
        <fullName evidence="1">Uncharacterized protein</fullName>
    </submittedName>
</protein>
<dbReference type="AlphaFoldDB" id="A0AAQ4E9L2"/>
<dbReference type="EMBL" id="JARKHS020019932">
    <property type="protein sequence ID" value="KAK8771292.1"/>
    <property type="molecule type" value="Genomic_DNA"/>
</dbReference>
<gene>
    <name evidence="1" type="ORF">V5799_025463</name>
</gene>
<reference evidence="1 2" key="1">
    <citation type="journal article" date="2023" name="Arcadia Sci">
        <title>De novo assembly of a long-read Amblyomma americanum tick genome.</title>
        <authorList>
            <person name="Chou S."/>
            <person name="Poskanzer K.E."/>
            <person name="Rollins M."/>
            <person name="Thuy-Boun P.S."/>
        </authorList>
    </citation>
    <scope>NUCLEOTIDE SEQUENCE [LARGE SCALE GENOMIC DNA]</scope>
    <source>
        <strain evidence="1">F_SG_1</strain>
        <tissue evidence="1">Salivary glands</tissue>
    </source>
</reference>
<dbReference type="Proteomes" id="UP001321473">
    <property type="component" value="Unassembled WGS sequence"/>
</dbReference>
<evidence type="ECO:0000313" key="2">
    <source>
        <dbReference type="Proteomes" id="UP001321473"/>
    </source>
</evidence>
<name>A0AAQ4E9L2_AMBAM</name>
<keyword evidence="2" id="KW-1185">Reference proteome</keyword>
<accession>A0AAQ4E9L2</accession>
<proteinExistence type="predicted"/>
<sequence length="210" mass="23889">MILLQGISKSPNLCDLIIRRWTFEQQEAAAFRDMLRATQTLNNIRLQELQDDSGAFLSVELPRALETNYTLLNLNYYERTEDVQNVFAIRDALRQNLSLLHRATRFVVPPVSDSKKVASAFEKVRKSRALVTNVSRISGLSEPEAIQAVKLRSHYLDENFMNLARVVKQKVVCRREGAGDCPVQLDEIGLDCWLKVTSYLRLSGAVVARH</sequence>
<comment type="caution">
    <text evidence="1">The sequence shown here is derived from an EMBL/GenBank/DDBJ whole genome shotgun (WGS) entry which is preliminary data.</text>
</comment>